<accession>A0ABZ2HWH9</accession>
<dbReference type="InterPro" id="IPR050553">
    <property type="entry name" value="Thioredoxin_ResA/DsbE_sf"/>
</dbReference>
<evidence type="ECO:0000256" key="1">
    <source>
        <dbReference type="ARBA" id="ARBA00023284"/>
    </source>
</evidence>
<evidence type="ECO:0000313" key="4">
    <source>
        <dbReference type="EMBL" id="WWT31932.1"/>
    </source>
</evidence>
<dbReference type="InterPro" id="IPR036249">
    <property type="entry name" value="Thioredoxin-like_sf"/>
</dbReference>
<organism evidence="4 5">
    <name type="scientific">Pelagibacterium nitratireducens</name>
    <dbReference type="NCBI Taxonomy" id="1046114"/>
    <lineage>
        <taxon>Bacteria</taxon>
        <taxon>Pseudomonadati</taxon>
        <taxon>Pseudomonadota</taxon>
        <taxon>Alphaproteobacteria</taxon>
        <taxon>Hyphomicrobiales</taxon>
        <taxon>Devosiaceae</taxon>
        <taxon>Pelagibacterium</taxon>
    </lineage>
</organism>
<dbReference type="Pfam" id="PF00578">
    <property type="entry name" value="AhpC-TSA"/>
    <property type="match status" value="1"/>
</dbReference>
<feature type="domain" description="Thioredoxin" evidence="3">
    <location>
        <begin position="22"/>
        <end position="164"/>
    </location>
</feature>
<dbReference type="EMBL" id="CP146275">
    <property type="protein sequence ID" value="WWT31932.1"/>
    <property type="molecule type" value="Genomic_DNA"/>
</dbReference>
<feature type="chain" id="PRO_5046174404" evidence="2">
    <location>
        <begin position="20"/>
        <end position="164"/>
    </location>
</feature>
<gene>
    <name evidence="4" type="ORF">V6617_13060</name>
</gene>
<protein>
    <submittedName>
        <fullName evidence="4">TlpA disulfide reductase family protein</fullName>
    </submittedName>
</protein>
<reference evidence="4 5" key="1">
    <citation type="submission" date="2024-02" db="EMBL/GenBank/DDBJ databases">
        <title>Complete genome sequence of Pelagibacterium nitratireducens ZH15.</title>
        <authorList>
            <person name="Zhao L.H."/>
        </authorList>
    </citation>
    <scope>NUCLEOTIDE SEQUENCE [LARGE SCALE GENOMIC DNA]</scope>
    <source>
        <strain evidence="4 5">ZH15</strain>
    </source>
</reference>
<keyword evidence="5" id="KW-1185">Reference proteome</keyword>
<dbReference type="SUPFAM" id="SSF52833">
    <property type="entry name" value="Thioredoxin-like"/>
    <property type="match status" value="1"/>
</dbReference>
<evidence type="ECO:0000313" key="5">
    <source>
        <dbReference type="Proteomes" id="UP001369958"/>
    </source>
</evidence>
<dbReference type="Gene3D" id="3.40.30.10">
    <property type="entry name" value="Glutaredoxin"/>
    <property type="match status" value="1"/>
</dbReference>
<dbReference type="PROSITE" id="PS00194">
    <property type="entry name" value="THIOREDOXIN_1"/>
    <property type="match status" value="1"/>
</dbReference>
<dbReference type="PANTHER" id="PTHR42852">
    <property type="entry name" value="THIOL:DISULFIDE INTERCHANGE PROTEIN DSBE"/>
    <property type="match status" value="1"/>
</dbReference>
<dbReference type="Proteomes" id="UP001369958">
    <property type="component" value="Chromosome"/>
</dbReference>
<evidence type="ECO:0000259" key="3">
    <source>
        <dbReference type="PROSITE" id="PS51352"/>
    </source>
</evidence>
<keyword evidence="1" id="KW-0676">Redox-active center</keyword>
<proteinExistence type="predicted"/>
<evidence type="ECO:0000256" key="2">
    <source>
        <dbReference type="SAM" id="SignalP"/>
    </source>
</evidence>
<dbReference type="RefSeq" id="WP_338607393.1">
    <property type="nucleotide sequence ID" value="NZ_CP146275.1"/>
</dbReference>
<dbReference type="InterPro" id="IPR017937">
    <property type="entry name" value="Thioredoxin_CS"/>
</dbReference>
<dbReference type="CDD" id="cd02966">
    <property type="entry name" value="TlpA_like_family"/>
    <property type="match status" value="1"/>
</dbReference>
<name>A0ABZ2HWH9_9HYPH</name>
<sequence length="164" mass="17109">MSIFRFLLIAGVMSVPAPAAGQETGVDLSAVTVRDAAGETAALGDLVDGPTIIHFWATWCAPCLEELPQLDAFAQGLEPGELVVVSVDTAGYERIATYLDDLGVGLESYQQIEGNVGGVFAILGYPSTVVVDGEGAVLWRMQGAVDWDDPGITGEIMAPLGALK</sequence>
<dbReference type="InterPro" id="IPR000866">
    <property type="entry name" value="AhpC/TSA"/>
</dbReference>
<feature type="signal peptide" evidence="2">
    <location>
        <begin position="1"/>
        <end position="19"/>
    </location>
</feature>
<dbReference type="PANTHER" id="PTHR42852:SF13">
    <property type="entry name" value="PROTEIN DIPZ"/>
    <property type="match status" value="1"/>
</dbReference>
<dbReference type="PROSITE" id="PS51352">
    <property type="entry name" value="THIOREDOXIN_2"/>
    <property type="match status" value="1"/>
</dbReference>
<dbReference type="InterPro" id="IPR013766">
    <property type="entry name" value="Thioredoxin_domain"/>
</dbReference>
<keyword evidence="2" id="KW-0732">Signal</keyword>